<name>I3IPD6_9BACT</name>
<organism evidence="1 2">
    <name type="scientific">Candidatus Jettenia caeni</name>
    <dbReference type="NCBI Taxonomy" id="247490"/>
    <lineage>
        <taxon>Bacteria</taxon>
        <taxon>Pseudomonadati</taxon>
        <taxon>Planctomycetota</taxon>
        <taxon>Candidatus Brocadiia</taxon>
        <taxon>Candidatus Brocadiales</taxon>
        <taxon>Candidatus Brocadiaceae</taxon>
        <taxon>Candidatus Jettenia</taxon>
    </lineage>
</organism>
<dbReference type="EMBL" id="BAFH01000004">
    <property type="protein sequence ID" value="GAB63581.1"/>
    <property type="molecule type" value="Genomic_DNA"/>
</dbReference>
<gene>
    <name evidence="1" type="ORF">KSU1_D0272</name>
</gene>
<keyword evidence="2" id="KW-1185">Reference proteome</keyword>
<proteinExistence type="predicted"/>
<evidence type="ECO:0000313" key="2">
    <source>
        <dbReference type="Proteomes" id="UP000002985"/>
    </source>
</evidence>
<protein>
    <submittedName>
        <fullName evidence="1">Uncharacterized protein</fullName>
    </submittedName>
</protein>
<dbReference type="AlphaFoldDB" id="I3IPD6"/>
<sequence>MYLPKNLSTLPLSKYRLRGRIFLGLQKTSIFSKTLILILQLSNGVRVG</sequence>
<accession>I3IPD6</accession>
<dbReference type="Proteomes" id="UP000002985">
    <property type="component" value="Unassembled WGS sequence"/>
</dbReference>
<evidence type="ECO:0000313" key="1">
    <source>
        <dbReference type="EMBL" id="GAB63581.1"/>
    </source>
</evidence>
<comment type="caution">
    <text evidence="1">The sequence shown here is derived from an EMBL/GenBank/DDBJ whole genome shotgun (WGS) entry which is preliminary data.</text>
</comment>
<reference evidence="1 2" key="1">
    <citation type="journal article" date="2012" name="FEBS Lett.">
        <title>Anammox organism KSU-1 expresses a NirK-type copper-containing nitrite reductase instead of a NirS-type with cytochrome cd1.</title>
        <authorList>
            <person name="Hira D."/>
            <person name="Toh H."/>
            <person name="Migita C.T."/>
            <person name="Okubo H."/>
            <person name="Nishiyama T."/>
            <person name="Hattori M."/>
            <person name="Furukawa K."/>
            <person name="Fujii T."/>
        </authorList>
    </citation>
    <scope>NUCLEOTIDE SEQUENCE [LARGE SCALE GENOMIC DNA]</scope>
</reference>